<feature type="transmembrane region" description="Helical" evidence="1">
    <location>
        <begin position="56"/>
        <end position="76"/>
    </location>
</feature>
<gene>
    <name evidence="2" type="ORF">L3Y34_011929</name>
</gene>
<evidence type="ECO:0000256" key="1">
    <source>
        <dbReference type="SAM" id="Phobius"/>
    </source>
</evidence>
<evidence type="ECO:0000313" key="3">
    <source>
        <dbReference type="Proteomes" id="UP000827892"/>
    </source>
</evidence>
<evidence type="ECO:0000313" key="2">
    <source>
        <dbReference type="EMBL" id="ULT82302.1"/>
    </source>
</evidence>
<keyword evidence="1" id="KW-0472">Membrane</keyword>
<reference evidence="2 3" key="1">
    <citation type="submission" date="2022-05" db="EMBL/GenBank/DDBJ databases">
        <title>Chromosome-level reference genomes for two strains of Caenorhabditis briggsae: an improved platform for comparative genomics.</title>
        <authorList>
            <person name="Stevens L."/>
            <person name="Andersen E.C."/>
        </authorList>
    </citation>
    <scope>NUCLEOTIDE SEQUENCE [LARGE SCALE GENOMIC DNA]</scope>
    <source>
        <strain evidence="2">QX1410_ONT</strain>
        <tissue evidence="2">Whole-organism</tissue>
    </source>
</reference>
<dbReference type="EMBL" id="CP090896">
    <property type="protein sequence ID" value="ULT82302.1"/>
    <property type="molecule type" value="Genomic_DNA"/>
</dbReference>
<proteinExistence type="predicted"/>
<sequence length="102" mass="11239">MGLSSPTSRIPTTHAVPLTTRQSFIATTTMETLEKALNATVQPDDIPEASALRNELLALAVLLCLLILGVVIYFVFRSMVYIKKEKAQERLPINTFAPINLP</sequence>
<name>A0AAE9CVX1_CAEBR</name>
<keyword evidence="1" id="KW-1133">Transmembrane helix</keyword>
<dbReference type="AlphaFoldDB" id="A0AAE9CVX1"/>
<organism evidence="2 3">
    <name type="scientific">Caenorhabditis briggsae</name>
    <dbReference type="NCBI Taxonomy" id="6238"/>
    <lineage>
        <taxon>Eukaryota</taxon>
        <taxon>Metazoa</taxon>
        <taxon>Ecdysozoa</taxon>
        <taxon>Nematoda</taxon>
        <taxon>Chromadorea</taxon>
        <taxon>Rhabditida</taxon>
        <taxon>Rhabditina</taxon>
        <taxon>Rhabditomorpha</taxon>
        <taxon>Rhabditoidea</taxon>
        <taxon>Rhabditidae</taxon>
        <taxon>Peloderinae</taxon>
        <taxon>Caenorhabditis</taxon>
    </lineage>
</organism>
<keyword evidence="1" id="KW-0812">Transmembrane</keyword>
<protein>
    <submittedName>
        <fullName evidence="2">Uncharacterized protein</fullName>
    </submittedName>
</protein>
<dbReference type="Proteomes" id="UP000827892">
    <property type="component" value="Chromosome X"/>
</dbReference>
<accession>A0AAE9CVX1</accession>